<organism evidence="8 9">
    <name type="scientific">Effusibacillus lacus</name>
    <dbReference type="NCBI Taxonomy" id="1348429"/>
    <lineage>
        <taxon>Bacteria</taxon>
        <taxon>Bacillati</taxon>
        <taxon>Bacillota</taxon>
        <taxon>Bacilli</taxon>
        <taxon>Bacillales</taxon>
        <taxon>Alicyclobacillaceae</taxon>
        <taxon>Effusibacillus</taxon>
    </lineage>
</organism>
<keyword evidence="2" id="KW-0805">Transcription regulation</keyword>
<dbReference type="GO" id="GO:0016987">
    <property type="term" value="F:sigma factor activity"/>
    <property type="evidence" value="ECO:0007669"/>
    <property type="project" value="UniProtKB-KW"/>
</dbReference>
<protein>
    <recommendedName>
        <fullName evidence="10">RNA polymerase sigma factor</fullName>
    </recommendedName>
</protein>
<evidence type="ECO:0000259" key="6">
    <source>
        <dbReference type="Pfam" id="PF04542"/>
    </source>
</evidence>
<evidence type="ECO:0000313" key="8">
    <source>
        <dbReference type="EMBL" id="GAX90681.1"/>
    </source>
</evidence>
<dbReference type="CDD" id="cd06171">
    <property type="entry name" value="Sigma70_r4"/>
    <property type="match status" value="1"/>
</dbReference>
<dbReference type="PANTHER" id="PTHR43133">
    <property type="entry name" value="RNA POLYMERASE ECF-TYPE SIGMA FACTO"/>
    <property type="match status" value="1"/>
</dbReference>
<evidence type="ECO:0000256" key="2">
    <source>
        <dbReference type="ARBA" id="ARBA00023015"/>
    </source>
</evidence>
<evidence type="ECO:0000256" key="1">
    <source>
        <dbReference type="ARBA" id="ARBA00010641"/>
    </source>
</evidence>
<name>A0A292YP40_9BACL</name>
<evidence type="ECO:0000256" key="3">
    <source>
        <dbReference type="ARBA" id="ARBA00023082"/>
    </source>
</evidence>
<accession>A0A292YP40</accession>
<dbReference type="Pfam" id="PF08281">
    <property type="entry name" value="Sigma70_r4_2"/>
    <property type="match status" value="1"/>
</dbReference>
<dbReference type="InterPro" id="IPR013249">
    <property type="entry name" value="RNA_pol_sigma70_r4_t2"/>
</dbReference>
<dbReference type="RefSeq" id="WP_096182410.1">
    <property type="nucleotide sequence ID" value="NZ_BDUF01000061.1"/>
</dbReference>
<evidence type="ECO:0000256" key="4">
    <source>
        <dbReference type="ARBA" id="ARBA00023163"/>
    </source>
</evidence>
<dbReference type="GO" id="GO:0003677">
    <property type="term" value="F:DNA binding"/>
    <property type="evidence" value="ECO:0007669"/>
    <property type="project" value="InterPro"/>
</dbReference>
<dbReference type="NCBIfam" id="TIGR02937">
    <property type="entry name" value="sigma70-ECF"/>
    <property type="match status" value="1"/>
</dbReference>
<keyword evidence="4" id="KW-0804">Transcription</keyword>
<dbReference type="SUPFAM" id="SSF88946">
    <property type="entry name" value="Sigma2 domain of RNA polymerase sigma factors"/>
    <property type="match status" value="1"/>
</dbReference>
<dbReference type="OrthoDB" id="9785675at2"/>
<comment type="similarity">
    <text evidence="1">Belongs to the sigma-70 factor family. ECF subfamily.</text>
</comment>
<dbReference type="Proteomes" id="UP000217785">
    <property type="component" value="Unassembled WGS sequence"/>
</dbReference>
<keyword evidence="9" id="KW-1185">Reference proteome</keyword>
<gene>
    <name evidence="8" type="ORF">EFBL_2319</name>
</gene>
<proteinExistence type="inferred from homology"/>
<feature type="region of interest" description="Disordered" evidence="5">
    <location>
        <begin position="186"/>
        <end position="205"/>
    </location>
</feature>
<dbReference type="Gene3D" id="1.10.1740.10">
    <property type="match status" value="1"/>
</dbReference>
<dbReference type="GO" id="GO:0006352">
    <property type="term" value="P:DNA-templated transcription initiation"/>
    <property type="evidence" value="ECO:0007669"/>
    <property type="project" value="InterPro"/>
</dbReference>
<sequence length="205" mass="23966">MNLLETRDEEILARVISGETDAYKELVVRHQSLIYTLCLKMLGDREEAQDAAQEAFLQAYQSLKDFKGDAQFRSWLYKIASNKCLDIRRKKARRAGIASISPLQEELPAQSLEPTPEEQLLASERTRELHEMVDNLPEKYRDVVILYHYKRLSYREIAEILGIEVKSVETRMSRAKKMLRDMLRKEEPVHDELARRRTSERVSGK</sequence>
<evidence type="ECO:0000313" key="9">
    <source>
        <dbReference type="Proteomes" id="UP000217785"/>
    </source>
</evidence>
<dbReference type="InterPro" id="IPR039425">
    <property type="entry name" value="RNA_pol_sigma-70-like"/>
</dbReference>
<feature type="domain" description="RNA polymerase sigma-70 region 2" evidence="6">
    <location>
        <begin position="26"/>
        <end position="94"/>
    </location>
</feature>
<dbReference type="PANTHER" id="PTHR43133:SF51">
    <property type="entry name" value="RNA POLYMERASE SIGMA FACTOR"/>
    <property type="match status" value="1"/>
</dbReference>
<dbReference type="InterPro" id="IPR014284">
    <property type="entry name" value="RNA_pol_sigma-70_dom"/>
</dbReference>
<dbReference type="EMBL" id="BDUF01000061">
    <property type="protein sequence ID" value="GAX90681.1"/>
    <property type="molecule type" value="Genomic_DNA"/>
</dbReference>
<evidence type="ECO:0000259" key="7">
    <source>
        <dbReference type="Pfam" id="PF08281"/>
    </source>
</evidence>
<feature type="domain" description="RNA polymerase sigma factor 70 region 4 type 2" evidence="7">
    <location>
        <begin position="127"/>
        <end position="179"/>
    </location>
</feature>
<comment type="caution">
    <text evidence="8">The sequence shown here is derived from an EMBL/GenBank/DDBJ whole genome shotgun (WGS) entry which is preliminary data.</text>
</comment>
<dbReference type="InterPro" id="IPR013325">
    <property type="entry name" value="RNA_pol_sigma_r2"/>
</dbReference>
<dbReference type="AlphaFoldDB" id="A0A292YP40"/>
<dbReference type="SUPFAM" id="SSF88659">
    <property type="entry name" value="Sigma3 and sigma4 domains of RNA polymerase sigma factors"/>
    <property type="match status" value="1"/>
</dbReference>
<keyword evidence="3" id="KW-0731">Sigma factor</keyword>
<dbReference type="InterPro" id="IPR007627">
    <property type="entry name" value="RNA_pol_sigma70_r2"/>
</dbReference>
<evidence type="ECO:0000256" key="5">
    <source>
        <dbReference type="SAM" id="MobiDB-lite"/>
    </source>
</evidence>
<evidence type="ECO:0008006" key="10">
    <source>
        <dbReference type="Google" id="ProtNLM"/>
    </source>
</evidence>
<dbReference type="Pfam" id="PF04542">
    <property type="entry name" value="Sigma70_r2"/>
    <property type="match status" value="1"/>
</dbReference>
<reference evidence="9" key="1">
    <citation type="submission" date="2017-07" db="EMBL/GenBank/DDBJ databases">
        <title>Draft genome sequence of Effusibacillus lacus strain skLN1.</title>
        <authorList>
            <person name="Watanabe M."/>
            <person name="Kojima H."/>
            <person name="Fukui M."/>
        </authorList>
    </citation>
    <scope>NUCLEOTIDE SEQUENCE [LARGE SCALE GENOMIC DNA]</scope>
    <source>
        <strain evidence="9">skLN1</strain>
    </source>
</reference>
<dbReference type="InterPro" id="IPR013324">
    <property type="entry name" value="RNA_pol_sigma_r3/r4-like"/>
</dbReference>
<dbReference type="InterPro" id="IPR036388">
    <property type="entry name" value="WH-like_DNA-bd_sf"/>
</dbReference>
<dbReference type="Gene3D" id="1.10.10.10">
    <property type="entry name" value="Winged helix-like DNA-binding domain superfamily/Winged helix DNA-binding domain"/>
    <property type="match status" value="1"/>
</dbReference>